<dbReference type="Proteomes" id="UP000712600">
    <property type="component" value="Unassembled WGS sequence"/>
</dbReference>
<evidence type="ECO:0000313" key="2">
    <source>
        <dbReference type="EMBL" id="KAF3501811.1"/>
    </source>
</evidence>
<keyword evidence="1" id="KW-1133">Transmembrane helix</keyword>
<protein>
    <submittedName>
        <fullName evidence="2">Uncharacterized protein</fullName>
    </submittedName>
</protein>
<reference evidence="2" key="1">
    <citation type="submission" date="2019-12" db="EMBL/GenBank/DDBJ databases">
        <title>Genome sequencing and annotation of Brassica cretica.</title>
        <authorList>
            <person name="Studholme D.J."/>
            <person name="Sarris P."/>
        </authorList>
    </citation>
    <scope>NUCLEOTIDE SEQUENCE</scope>
    <source>
        <strain evidence="2">PFS-109/04</strain>
        <tissue evidence="2">Leaf</tissue>
    </source>
</reference>
<gene>
    <name evidence="2" type="ORF">F2Q69_00044100</name>
</gene>
<organism evidence="2 3">
    <name type="scientific">Brassica cretica</name>
    <name type="common">Mustard</name>
    <dbReference type="NCBI Taxonomy" id="69181"/>
    <lineage>
        <taxon>Eukaryota</taxon>
        <taxon>Viridiplantae</taxon>
        <taxon>Streptophyta</taxon>
        <taxon>Embryophyta</taxon>
        <taxon>Tracheophyta</taxon>
        <taxon>Spermatophyta</taxon>
        <taxon>Magnoliopsida</taxon>
        <taxon>eudicotyledons</taxon>
        <taxon>Gunneridae</taxon>
        <taxon>Pentapetalae</taxon>
        <taxon>rosids</taxon>
        <taxon>malvids</taxon>
        <taxon>Brassicales</taxon>
        <taxon>Brassicaceae</taxon>
        <taxon>Brassiceae</taxon>
        <taxon>Brassica</taxon>
    </lineage>
</organism>
<sequence>MGVSSAGRFSNQLLALGFGVLLVAARTGDGVILSFPSLWRCPEVAVVGRRRVVSWVELAGCRLLVLDLLEDGGSGSPRSFPGGKASPEALPPLPSLLPLEYFISAFFLLLWSLVAFFFGAWCFVLRGGFCAGSVLLSESVLLRRLLKEKSPFFAPSLVVASCSPEFSCSSGSSLAARWSLDCSASLHSRVFVTWFTWVFPLSLDLGCSSGL</sequence>
<accession>A0A8S9NID5</accession>
<keyword evidence="1" id="KW-0472">Membrane</keyword>
<dbReference type="AlphaFoldDB" id="A0A8S9NID5"/>
<keyword evidence="1" id="KW-0812">Transmembrane</keyword>
<evidence type="ECO:0000256" key="1">
    <source>
        <dbReference type="SAM" id="Phobius"/>
    </source>
</evidence>
<name>A0A8S9NID5_BRACR</name>
<feature type="transmembrane region" description="Helical" evidence="1">
    <location>
        <begin position="101"/>
        <end position="125"/>
    </location>
</feature>
<evidence type="ECO:0000313" key="3">
    <source>
        <dbReference type="Proteomes" id="UP000712600"/>
    </source>
</evidence>
<dbReference type="EMBL" id="QGKX02001621">
    <property type="protein sequence ID" value="KAF3501811.1"/>
    <property type="molecule type" value="Genomic_DNA"/>
</dbReference>
<comment type="caution">
    <text evidence="2">The sequence shown here is derived from an EMBL/GenBank/DDBJ whole genome shotgun (WGS) entry which is preliminary data.</text>
</comment>
<proteinExistence type="predicted"/>